<evidence type="ECO:0000313" key="1">
    <source>
        <dbReference type="EMBL" id="CDY38447.1"/>
    </source>
</evidence>
<dbReference type="EMBL" id="LK032424">
    <property type="protein sequence ID" value="CDY38447.1"/>
    <property type="molecule type" value="Genomic_DNA"/>
</dbReference>
<name>A0A078HKP0_BRANA</name>
<gene>
    <name evidence="1" type="primary">BnaA10g17110D</name>
    <name evidence="1" type="ORF">GSBRNA2T00065887001</name>
</gene>
<dbReference type="Proteomes" id="UP000028999">
    <property type="component" value="Unassembled WGS sequence"/>
</dbReference>
<proteinExistence type="predicted"/>
<accession>A0A078HKP0</accession>
<dbReference type="PaxDb" id="3708-A0A078HKP0"/>
<organism evidence="1 2">
    <name type="scientific">Brassica napus</name>
    <name type="common">Rape</name>
    <dbReference type="NCBI Taxonomy" id="3708"/>
    <lineage>
        <taxon>Eukaryota</taxon>
        <taxon>Viridiplantae</taxon>
        <taxon>Streptophyta</taxon>
        <taxon>Embryophyta</taxon>
        <taxon>Tracheophyta</taxon>
        <taxon>Spermatophyta</taxon>
        <taxon>Magnoliopsida</taxon>
        <taxon>eudicotyledons</taxon>
        <taxon>Gunneridae</taxon>
        <taxon>Pentapetalae</taxon>
        <taxon>rosids</taxon>
        <taxon>malvids</taxon>
        <taxon>Brassicales</taxon>
        <taxon>Brassicaceae</taxon>
        <taxon>Brassiceae</taxon>
        <taxon>Brassica</taxon>
    </lineage>
</organism>
<dbReference type="AlphaFoldDB" id="A0A078HKP0"/>
<evidence type="ECO:0000313" key="2">
    <source>
        <dbReference type="Proteomes" id="UP000028999"/>
    </source>
</evidence>
<keyword evidence="2" id="KW-1185">Reference proteome</keyword>
<protein>
    <submittedName>
        <fullName evidence="1">BnaA10g17110D protein</fullName>
    </submittedName>
</protein>
<reference evidence="1 2" key="1">
    <citation type="journal article" date="2014" name="Science">
        <title>Plant genetics. Early allopolyploid evolution in the post-Neolithic Brassica napus oilseed genome.</title>
        <authorList>
            <person name="Chalhoub B."/>
            <person name="Denoeud F."/>
            <person name="Liu S."/>
            <person name="Parkin I.A."/>
            <person name="Tang H."/>
            <person name="Wang X."/>
            <person name="Chiquet J."/>
            <person name="Belcram H."/>
            <person name="Tong C."/>
            <person name="Samans B."/>
            <person name="Correa M."/>
            <person name="Da Silva C."/>
            <person name="Just J."/>
            <person name="Falentin C."/>
            <person name="Koh C.S."/>
            <person name="Le Clainche I."/>
            <person name="Bernard M."/>
            <person name="Bento P."/>
            <person name="Noel B."/>
            <person name="Labadie K."/>
            <person name="Alberti A."/>
            <person name="Charles M."/>
            <person name="Arnaud D."/>
            <person name="Guo H."/>
            <person name="Daviaud C."/>
            <person name="Alamery S."/>
            <person name="Jabbari K."/>
            <person name="Zhao M."/>
            <person name="Edger P.P."/>
            <person name="Chelaifa H."/>
            <person name="Tack D."/>
            <person name="Lassalle G."/>
            <person name="Mestiri I."/>
            <person name="Schnel N."/>
            <person name="Le Paslier M.C."/>
            <person name="Fan G."/>
            <person name="Renault V."/>
            <person name="Bayer P.E."/>
            <person name="Golicz A.A."/>
            <person name="Manoli S."/>
            <person name="Lee T.H."/>
            <person name="Thi V.H."/>
            <person name="Chalabi S."/>
            <person name="Hu Q."/>
            <person name="Fan C."/>
            <person name="Tollenaere R."/>
            <person name="Lu Y."/>
            <person name="Battail C."/>
            <person name="Shen J."/>
            <person name="Sidebottom C.H."/>
            <person name="Wang X."/>
            <person name="Canaguier A."/>
            <person name="Chauveau A."/>
            <person name="Berard A."/>
            <person name="Deniot G."/>
            <person name="Guan M."/>
            <person name="Liu Z."/>
            <person name="Sun F."/>
            <person name="Lim Y.P."/>
            <person name="Lyons E."/>
            <person name="Town C.D."/>
            <person name="Bancroft I."/>
            <person name="Wang X."/>
            <person name="Meng J."/>
            <person name="Ma J."/>
            <person name="Pires J.C."/>
            <person name="King G.J."/>
            <person name="Brunel D."/>
            <person name="Delourme R."/>
            <person name="Renard M."/>
            <person name="Aury J.M."/>
            <person name="Adams K.L."/>
            <person name="Batley J."/>
            <person name="Snowdon R.J."/>
            <person name="Tost J."/>
            <person name="Edwards D."/>
            <person name="Zhou Y."/>
            <person name="Hua W."/>
            <person name="Sharpe A.G."/>
            <person name="Paterson A.H."/>
            <person name="Guan C."/>
            <person name="Wincker P."/>
        </authorList>
    </citation>
    <scope>NUCLEOTIDE SEQUENCE [LARGE SCALE GENOMIC DNA]</scope>
    <source>
        <strain evidence="2">cv. Darmor-bzh</strain>
    </source>
</reference>
<sequence>MAAKQMEEIQKKLGEA</sequence>